<dbReference type="Pfam" id="PF00152">
    <property type="entry name" value="tRNA-synt_2"/>
    <property type="match status" value="1"/>
</dbReference>
<dbReference type="GO" id="GO:0004824">
    <property type="term" value="F:lysine-tRNA ligase activity"/>
    <property type="evidence" value="ECO:0007669"/>
    <property type="project" value="UniProtKB-EC"/>
</dbReference>
<dbReference type="FunFam" id="2.40.50.140:FF:000024">
    <property type="entry name" value="Lysine--tRNA ligase"/>
    <property type="match status" value="1"/>
</dbReference>
<dbReference type="GO" id="GO:0005524">
    <property type="term" value="F:ATP binding"/>
    <property type="evidence" value="ECO:0007669"/>
    <property type="project" value="UniProtKB-KW"/>
</dbReference>
<evidence type="ECO:0000256" key="9">
    <source>
        <dbReference type="ARBA" id="ARBA00022741"/>
    </source>
</evidence>
<name>A0A645APS7_9ZZZZ</name>
<dbReference type="PROSITE" id="PS50862">
    <property type="entry name" value="AA_TRNA_LIGASE_II"/>
    <property type="match status" value="1"/>
</dbReference>
<keyword evidence="10" id="KW-0067">ATP-binding</keyword>
<evidence type="ECO:0000256" key="7">
    <source>
        <dbReference type="ARBA" id="ARBA00022598"/>
    </source>
</evidence>
<feature type="region of interest" description="Disordered" evidence="16">
    <location>
        <begin position="1"/>
        <end position="24"/>
    </location>
</feature>
<evidence type="ECO:0000313" key="18">
    <source>
        <dbReference type="EMBL" id="MPM55265.1"/>
    </source>
</evidence>
<dbReference type="FunFam" id="3.30.930.10:FF:000001">
    <property type="entry name" value="Lysine--tRNA ligase"/>
    <property type="match status" value="1"/>
</dbReference>
<dbReference type="SUPFAM" id="SSF50249">
    <property type="entry name" value="Nucleic acid-binding proteins"/>
    <property type="match status" value="1"/>
</dbReference>
<dbReference type="InterPro" id="IPR002313">
    <property type="entry name" value="Lys-tRNA-ligase_II"/>
</dbReference>
<gene>
    <name evidence="18" type="primary">lysS_30</name>
    <name evidence="18" type="ORF">SDC9_102058</name>
</gene>
<feature type="domain" description="Aminoacyl-transfer RNA synthetases class-II family profile" evidence="17">
    <location>
        <begin position="197"/>
        <end position="513"/>
    </location>
</feature>
<proteinExistence type="inferred from homology"/>
<evidence type="ECO:0000256" key="3">
    <source>
        <dbReference type="ARBA" id="ARBA00008226"/>
    </source>
</evidence>
<keyword evidence="11" id="KW-0460">Magnesium</keyword>
<keyword evidence="7 18" id="KW-0436">Ligase</keyword>
<evidence type="ECO:0000256" key="8">
    <source>
        <dbReference type="ARBA" id="ARBA00022723"/>
    </source>
</evidence>
<dbReference type="HAMAP" id="MF_00252">
    <property type="entry name" value="Lys_tRNA_synth_class2"/>
    <property type="match status" value="1"/>
</dbReference>
<dbReference type="InterPro" id="IPR018149">
    <property type="entry name" value="Lys-tRNA-synth_II_C"/>
</dbReference>
<accession>A0A645APS7</accession>
<dbReference type="Gene3D" id="2.40.50.140">
    <property type="entry name" value="Nucleic acid-binding proteins"/>
    <property type="match status" value="1"/>
</dbReference>
<reference evidence="18" key="1">
    <citation type="submission" date="2019-08" db="EMBL/GenBank/DDBJ databases">
        <authorList>
            <person name="Kucharzyk K."/>
            <person name="Murdoch R.W."/>
            <person name="Higgins S."/>
            <person name="Loffler F."/>
        </authorList>
    </citation>
    <scope>NUCLEOTIDE SEQUENCE</scope>
</reference>
<comment type="subunit">
    <text evidence="4">Homodimer.</text>
</comment>
<evidence type="ECO:0000256" key="16">
    <source>
        <dbReference type="SAM" id="MobiDB-lite"/>
    </source>
</evidence>
<dbReference type="PANTHER" id="PTHR42918:SF15">
    <property type="entry name" value="LYSINE--TRNA LIGASE, CHLOROPLASTIC_MITOCHONDRIAL"/>
    <property type="match status" value="1"/>
</dbReference>
<dbReference type="PIRSF" id="PIRSF039101">
    <property type="entry name" value="LysRS2"/>
    <property type="match status" value="1"/>
</dbReference>
<evidence type="ECO:0000256" key="1">
    <source>
        <dbReference type="ARBA" id="ARBA00001946"/>
    </source>
</evidence>
<dbReference type="InterPro" id="IPR045864">
    <property type="entry name" value="aa-tRNA-synth_II/BPL/LPL"/>
</dbReference>
<comment type="catalytic activity">
    <reaction evidence="15">
        <text>tRNA(Lys) + L-lysine + ATP = L-lysyl-tRNA(Lys) + AMP + diphosphate</text>
        <dbReference type="Rhea" id="RHEA:20792"/>
        <dbReference type="Rhea" id="RHEA-COMP:9696"/>
        <dbReference type="Rhea" id="RHEA-COMP:9697"/>
        <dbReference type="ChEBI" id="CHEBI:30616"/>
        <dbReference type="ChEBI" id="CHEBI:32551"/>
        <dbReference type="ChEBI" id="CHEBI:33019"/>
        <dbReference type="ChEBI" id="CHEBI:78442"/>
        <dbReference type="ChEBI" id="CHEBI:78529"/>
        <dbReference type="ChEBI" id="CHEBI:456215"/>
        <dbReference type="EC" id="6.1.1.6"/>
    </reaction>
</comment>
<dbReference type="InterPro" id="IPR004364">
    <property type="entry name" value="Aa-tRNA-synt_II"/>
</dbReference>
<dbReference type="EC" id="6.1.1.6" evidence="5"/>
<protein>
    <recommendedName>
        <fullName evidence="5">lysine--tRNA ligase</fullName>
        <ecNumber evidence="5">6.1.1.6</ecNumber>
    </recommendedName>
    <alternativeName>
        <fullName evidence="14">Lysyl-tRNA synthetase</fullName>
    </alternativeName>
</protein>
<sequence>MSTGENNVNVPELEVENEQHQEAEFNEQVRIRRQKLAELQAEGKDPFDVYKVERTHTSQQAKEEFEATEASGEEKTVTIAGRLMSKRIQGKAGFCDVHDRYGKIQVYIRLDGVGEEQFKDAKTFDIGDFLSVTGKVFRTKTGEVSVKATDVQLIAKSLKPLPEKWHGLKNPDLKYRQREVDLVMNQEVRDTFMKRIKIISGIREFLDSRGYLEVETPILSPIAGGAAARPFTTHHNALDIDMYLRIATELYLKRCIVGGFEKVYDMGKNFRNEGIDIRHNPEFTMIELYEAYADYNDMMKITEDLIAHVCMKVHGTTKITYQGTELDLTPPWRRITMVDAVKEYAGVDFTQVKTDEDARIIAKEKHLEFKKELKDCTKADVLNALFEEYAEEHLIQPTFLCDYPVEISPLTKKKRGNDEFTERFEGFIYGREICNAYSELNDPIVQRDRFMQQLRERELGDDEAYMIDEEFMNALEVGMPPTGGLGIGIDRIVMFLTDSYSIRDVILFPTMKPIQ</sequence>
<dbReference type="GO" id="GO:0006430">
    <property type="term" value="P:lysyl-tRNA aminoacylation"/>
    <property type="evidence" value="ECO:0007669"/>
    <property type="project" value="InterPro"/>
</dbReference>
<dbReference type="InterPro" id="IPR004365">
    <property type="entry name" value="NA-bd_OB_tRNA"/>
</dbReference>
<evidence type="ECO:0000256" key="14">
    <source>
        <dbReference type="ARBA" id="ARBA00030563"/>
    </source>
</evidence>
<evidence type="ECO:0000256" key="12">
    <source>
        <dbReference type="ARBA" id="ARBA00022917"/>
    </source>
</evidence>
<evidence type="ECO:0000256" key="11">
    <source>
        <dbReference type="ARBA" id="ARBA00022842"/>
    </source>
</evidence>
<evidence type="ECO:0000256" key="6">
    <source>
        <dbReference type="ARBA" id="ARBA00022490"/>
    </source>
</evidence>
<evidence type="ECO:0000259" key="17">
    <source>
        <dbReference type="PROSITE" id="PS50862"/>
    </source>
</evidence>
<comment type="similarity">
    <text evidence="3">Belongs to the class-II aminoacyl-tRNA synthetase family.</text>
</comment>
<feature type="compositionally biased region" description="Low complexity" evidence="16">
    <location>
        <begin position="1"/>
        <end position="12"/>
    </location>
</feature>
<dbReference type="GO" id="GO:0046872">
    <property type="term" value="F:metal ion binding"/>
    <property type="evidence" value="ECO:0007669"/>
    <property type="project" value="UniProtKB-KW"/>
</dbReference>
<dbReference type="NCBIfam" id="NF001756">
    <property type="entry name" value="PRK00484.1"/>
    <property type="match status" value="1"/>
</dbReference>
<dbReference type="CDD" id="cd00775">
    <property type="entry name" value="LysRS_core"/>
    <property type="match status" value="1"/>
</dbReference>
<evidence type="ECO:0000256" key="2">
    <source>
        <dbReference type="ARBA" id="ARBA00004496"/>
    </source>
</evidence>
<keyword evidence="13" id="KW-0030">Aminoacyl-tRNA synthetase</keyword>
<dbReference type="Gene3D" id="3.30.930.10">
    <property type="entry name" value="Bira Bifunctional Protein, Domain 2"/>
    <property type="match status" value="1"/>
</dbReference>
<dbReference type="GO" id="GO:0000049">
    <property type="term" value="F:tRNA binding"/>
    <property type="evidence" value="ECO:0007669"/>
    <property type="project" value="TreeGrafter"/>
</dbReference>
<evidence type="ECO:0000256" key="15">
    <source>
        <dbReference type="ARBA" id="ARBA00048573"/>
    </source>
</evidence>
<dbReference type="InterPro" id="IPR006195">
    <property type="entry name" value="aa-tRNA-synth_II"/>
</dbReference>
<dbReference type="PRINTS" id="PR00982">
    <property type="entry name" value="TRNASYNTHLYS"/>
</dbReference>
<evidence type="ECO:0000256" key="5">
    <source>
        <dbReference type="ARBA" id="ARBA00013166"/>
    </source>
</evidence>
<dbReference type="InterPro" id="IPR044136">
    <property type="entry name" value="Lys-tRNA-ligase_II_N"/>
</dbReference>
<evidence type="ECO:0000256" key="4">
    <source>
        <dbReference type="ARBA" id="ARBA00011738"/>
    </source>
</evidence>
<dbReference type="InterPro" id="IPR012340">
    <property type="entry name" value="NA-bd_OB-fold"/>
</dbReference>
<dbReference type="SUPFAM" id="SSF55681">
    <property type="entry name" value="Class II aaRS and biotin synthetases"/>
    <property type="match status" value="1"/>
</dbReference>
<keyword evidence="12" id="KW-0648">Protein biosynthesis</keyword>
<dbReference type="NCBIfam" id="TIGR00499">
    <property type="entry name" value="lysS_bact"/>
    <property type="match status" value="1"/>
</dbReference>
<comment type="subcellular location">
    <subcellularLocation>
        <location evidence="2">Cytoplasm</location>
    </subcellularLocation>
</comment>
<keyword evidence="9" id="KW-0547">Nucleotide-binding</keyword>
<dbReference type="GO" id="GO:0005829">
    <property type="term" value="C:cytosol"/>
    <property type="evidence" value="ECO:0007669"/>
    <property type="project" value="TreeGrafter"/>
</dbReference>
<keyword evidence="8" id="KW-0479">Metal-binding</keyword>
<dbReference type="InterPro" id="IPR034762">
    <property type="entry name" value="Lys-tRNA-ligase_II_bac/euk"/>
</dbReference>
<evidence type="ECO:0000256" key="10">
    <source>
        <dbReference type="ARBA" id="ARBA00022840"/>
    </source>
</evidence>
<comment type="caution">
    <text evidence="18">The sequence shown here is derived from an EMBL/GenBank/DDBJ whole genome shotgun (WGS) entry which is preliminary data.</text>
</comment>
<comment type="cofactor">
    <cofactor evidence="1">
        <name>Mg(2+)</name>
        <dbReference type="ChEBI" id="CHEBI:18420"/>
    </cofactor>
</comment>
<keyword evidence="6" id="KW-0963">Cytoplasm</keyword>
<organism evidence="18">
    <name type="scientific">bioreactor metagenome</name>
    <dbReference type="NCBI Taxonomy" id="1076179"/>
    <lineage>
        <taxon>unclassified sequences</taxon>
        <taxon>metagenomes</taxon>
        <taxon>ecological metagenomes</taxon>
    </lineage>
</organism>
<dbReference type="CDD" id="cd04322">
    <property type="entry name" value="LysRS_N"/>
    <property type="match status" value="1"/>
</dbReference>
<dbReference type="AlphaFoldDB" id="A0A645APS7"/>
<dbReference type="PANTHER" id="PTHR42918">
    <property type="entry name" value="LYSYL-TRNA SYNTHETASE"/>
    <property type="match status" value="1"/>
</dbReference>
<dbReference type="Pfam" id="PF01336">
    <property type="entry name" value="tRNA_anti-codon"/>
    <property type="match status" value="1"/>
</dbReference>
<evidence type="ECO:0000256" key="13">
    <source>
        <dbReference type="ARBA" id="ARBA00023146"/>
    </source>
</evidence>
<dbReference type="EMBL" id="VSSQ01015193">
    <property type="protein sequence ID" value="MPM55265.1"/>
    <property type="molecule type" value="Genomic_DNA"/>
</dbReference>